<comment type="caution">
    <text evidence="11">The sequence shown here is derived from an EMBL/GenBank/DDBJ whole genome shotgun (WGS) entry which is preliminary data.</text>
</comment>
<evidence type="ECO:0000259" key="10">
    <source>
        <dbReference type="PROSITE" id="PS51379"/>
    </source>
</evidence>
<dbReference type="PROSITE" id="PS51379">
    <property type="entry name" value="4FE4S_FER_2"/>
    <property type="match status" value="1"/>
</dbReference>
<dbReference type="EMBL" id="VSSQ01000015">
    <property type="protein sequence ID" value="MPL61566.1"/>
    <property type="molecule type" value="Genomic_DNA"/>
</dbReference>
<evidence type="ECO:0000256" key="3">
    <source>
        <dbReference type="ARBA" id="ARBA00022485"/>
    </source>
</evidence>
<keyword evidence="4" id="KW-0479">Metal-binding</keyword>
<evidence type="ECO:0000256" key="9">
    <source>
        <dbReference type="ARBA" id="ARBA00029374"/>
    </source>
</evidence>
<dbReference type="NCBIfam" id="TIGR02486">
    <property type="entry name" value="RDH"/>
    <property type="match status" value="1"/>
</dbReference>
<evidence type="ECO:0000256" key="5">
    <source>
        <dbReference type="ARBA" id="ARBA00022729"/>
    </source>
</evidence>
<keyword evidence="3" id="KW-0004">4Fe-4S</keyword>
<comment type="cofactor">
    <cofactor evidence="9">
        <name>corrinoid</name>
        <dbReference type="ChEBI" id="CHEBI:33913"/>
    </cofactor>
</comment>
<accession>A0A644T3S4</accession>
<evidence type="ECO:0000256" key="7">
    <source>
        <dbReference type="ARBA" id="ARBA00023014"/>
    </source>
</evidence>
<keyword evidence="5" id="KW-0732">Signal</keyword>
<sequence>MRQFHGTMSRRDFMKNLGLAGAGIGAAASFPAFHDIDELTVLSANNPKRPWWIRERDQDNPTTEVDWNIYKPYDQRNFRAGEYTSTWNGTLEKIGEIYGTTDKNELNTRWINDNVPGSTLKDLALSNAVAAAPRASNTFLGPSVSTPTQMGVANWTGSPEENFKMIQVASRYLGAWKVSALEITDKSRRMFYANDGDRDLVFDDVDTPSQTNTSYIIPNKFRWALNIMHRQPESSARTAPGHLMGSSLIYHNYTSANVSHRIQAFIKGLGYSALDVPSASCGLSIMSGLGENGRAGFAITPENGPMMRISSTFITDLPLSPTFPIDAGLNRFCYDCRKCADHCPTQSIMSQREPGWDITGPWNSEGIRTWAFNNPKCDPIRKAYAPGYCSICQSVCVFTKFDEAIIHDVVKFTASTTGIFNGFFRNMDDMFGYAKNSGYLQAHTEDDYPQQWWDTIGPEYGLHQY</sequence>
<keyword evidence="11" id="KW-0560">Oxidoreductase</keyword>
<evidence type="ECO:0000256" key="6">
    <source>
        <dbReference type="ARBA" id="ARBA00023004"/>
    </source>
</evidence>
<dbReference type="InterPro" id="IPR019546">
    <property type="entry name" value="TAT_signal_bac_arc"/>
</dbReference>
<evidence type="ECO:0000256" key="2">
    <source>
        <dbReference type="ARBA" id="ARBA00022475"/>
    </source>
</evidence>
<dbReference type="NCBIfam" id="TIGR01409">
    <property type="entry name" value="TAT_signal_seq"/>
    <property type="match status" value="1"/>
</dbReference>
<keyword evidence="6" id="KW-0408">Iron</keyword>
<dbReference type="InterPro" id="IPR028894">
    <property type="entry name" value="RDH_dom"/>
</dbReference>
<dbReference type="InterPro" id="IPR017896">
    <property type="entry name" value="4Fe4S_Fe-S-bd"/>
</dbReference>
<reference evidence="11" key="1">
    <citation type="submission" date="2019-08" db="EMBL/GenBank/DDBJ databases">
        <authorList>
            <person name="Kucharzyk K."/>
            <person name="Murdoch R.W."/>
            <person name="Higgins S."/>
            <person name="Loffler F."/>
        </authorList>
    </citation>
    <scope>NUCLEOTIDE SEQUENCE</scope>
</reference>
<gene>
    <name evidence="11" type="primary">queG_1</name>
    <name evidence="11" type="ORF">SDC9_07143</name>
</gene>
<keyword evidence="8" id="KW-0472">Membrane</keyword>
<dbReference type="SUPFAM" id="SSF54862">
    <property type="entry name" value="4Fe-4S ferredoxins"/>
    <property type="match status" value="1"/>
</dbReference>
<feature type="domain" description="4Fe-4S ferredoxin-type" evidence="10">
    <location>
        <begin position="321"/>
        <end position="353"/>
    </location>
</feature>
<evidence type="ECO:0000313" key="11">
    <source>
        <dbReference type="EMBL" id="MPL61566.1"/>
    </source>
</evidence>
<dbReference type="PROSITE" id="PS00198">
    <property type="entry name" value="4FE4S_FER_1"/>
    <property type="match status" value="1"/>
</dbReference>
<dbReference type="Pfam" id="PF13486">
    <property type="entry name" value="Dehalogenase"/>
    <property type="match status" value="1"/>
</dbReference>
<dbReference type="InterPro" id="IPR017900">
    <property type="entry name" value="4Fe4S_Fe_S_CS"/>
</dbReference>
<name>A0A644T3S4_9ZZZZ</name>
<dbReference type="GO" id="GO:0051539">
    <property type="term" value="F:4 iron, 4 sulfur cluster binding"/>
    <property type="evidence" value="ECO:0007669"/>
    <property type="project" value="UniProtKB-KW"/>
</dbReference>
<keyword evidence="7" id="KW-0411">Iron-sulfur</keyword>
<dbReference type="EC" id="1.17.99.6" evidence="11"/>
<dbReference type="GO" id="GO:0052693">
    <property type="term" value="F:epoxyqueuosine reductase activity"/>
    <property type="evidence" value="ECO:0007669"/>
    <property type="project" value="UniProtKB-EC"/>
</dbReference>
<organism evidence="11">
    <name type="scientific">bioreactor metagenome</name>
    <dbReference type="NCBI Taxonomy" id="1076179"/>
    <lineage>
        <taxon>unclassified sequences</taxon>
        <taxon>metagenomes</taxon>
        <taxon>ecological metagenomes</taxon>
    </lineage>
</organism>
<evidence type="ECO:0000256" key="4">
    <source>
        <dbReference type="ARBA" id="ARBA00022723"/>
    </source>
</evidence>
<keyword evidence="2" id="KW-1003">Cell membrane</keyword>
<dbReference type="AlphaFoldDB" id="A0A644T3S4"/>
<evidence type="ECO:0000256" key="1">
    <source>
        <dbReference type="ARBA" id="ARBA00004236"/>
    </source>
</evidence>
<protein>
    <submittedName>
        <fullName evidence="11">Epoxyqueuosine reductase</fullName>
        <ecNumber evidence="11">1.17.99.6</ecNumber>
    </submittedName>
</protein>
<evidence type="ECO:0000256" key="8">
    <source>
        <dbReference type="ARBA" id="ARBA00023136"/>
    </source>
</evidence>
<proteinExistence type="predicted"/>
<dbReference type="GO" id="GO:0005886">
    <property type="term" value="C:plasma membrane"/>
    <property type="evidence" value="ECO:0007669"/>
    <property type="project" value="UniProtKB-SubCell"/>
</dbReference>
<comment type="subcellular location">
    <subcellularLocation>
        <location evidence="1">Cell membrane</location>
    </subcellularLocation>
</comment>
<dbReference type="PROSITE" id="PS51318">
    <property type="entry name" value="TAT"/>
    <property type="match status" value="1"/>
</dbReference>
<dbReference type="GO" id="GO:0046872">
    <property type="term" value="F:metal ion binding"/>
    <property type="evidence" value="ECO:0007669"/>
    <property type="project" value="UniProtKB-KW"/>
</dbReference>
<dbReference type="InterPro" id="IPR012832">
    <property type="entry name" value="RDH"/>
</dbReference>
<dbReference type="InterPro" id="IPR006311">
    <property type="entry name" value="TAT_signal"/>
</dbReference>